<evidence type="ECO:0000256" key="1">
    <source>
        <dbReference type="SAM" id="MobiDB-lite"/>
    </source>
</evidence>
<dbReference type="Proteomes" id="UP000292082">
    <property type="component" value="Unassembled WGS sequence"/>
</dbReference>
<feature type="region of interest" description="Disordered" evidence="1">
    <location>
        <begin position="51"/>
        <end position="76"/>
    </location>
</feature>
<feature type="compositionally biased region" description="Pro residues" evidence="1">
    <location>
        <begin position="65"/>
        <end position="76"/>
    </location>
</feature>
<gene>
    <name evidence="2" type="ORF">BD310DRAFT_873382</name>
</gene>
<evidence type="ECO:0000313" key="2">
    <source>
        <dbReference type="EMBL" id="TBU61404.1"/>
    </source>
</evidence>
<reference evidence="2 3" key="1">
    <citation type="submission" date="2019-01" db="EMBL/GenBank/DDBJ databases">
        <title>Draft genome sequences of three monokaryotic isolates of the white-rot basidiomycete fungus Dichomitus squalens.</title>
        <authorList>
            <consortium name="DOE Joint Genome Institute"/>
            <person name="Lopez S.C."/>
            <person name="Andreopoulos B."/>
            <person name="Pangilinan J."/>
            <person name="Lipzen A."/>
            <person name="Riley R."/>
            <person name="Ahrendt S."/>
            <person name="Ng V."/>
            <person name="Barry K."/>
            <person name="Daum C."/>
            <person name="Grigoriev I.V."/>
            <person name="Hilden K.S."/>
            <person name="Makela M.R."/>
            <person name="de Vries R.P."/>
        </authorList>
    </citation>
    <scope>NUCLEOTIDE SEQUENCE [LARGE SCALE GENOMIC DNA]</scope>
    <source>
        <strain evidence="2 3">CBS 464.89</strain>
    </source>
</reference>
<sequence length="189" mass="20823">MAFQVVTQGQGGARPSPEEARPRPIRNILLILPTIFHRAILPYEEYMRHSHLRDPPPKAAAPDGFRPPPLTTVPKPSPLTVSHASEYLLHAAIVVAASSNVTVLVLAQPASATERNAYTIHCRRDGDRTKSHASALLLVCRGLVGPGLARMGAMIPTTSTMAQVLGLRDKPDRCFHLQHWIDIRTVQWR</sequence>
<accession>A0A4Q9Q461</accession>
<organism evidence="2 3">
    <name type="scientific">Dichomitus squalens</name>
    <dbReference type="NCBI Taxonomy" id="114155"/>
    <lineage>
        <taxon>Eukaryota</taxon>
        <taxon>Fungi</taxon>
        <taxon>Dikarya</taxon>
        <taxon>Basidiomycota</taxon>
        <taxon>Agaricomycotina</taxon>
        <taxon>Agaricomycetes</taxon>
        <taxon>Polyporales</taxon>
        <taxon>Polyporaceae</taxon>
        <taxon>Dichomitus</taxon>
    </lineage>
</organism>
<dbReference type="AlphaFoldDB" id="A0A4Q9Q461"/>
<evidence type="ECO:0000313" key="3">
    <source>
        <dbReference type="Proteomes" id="UP000292082"/>
    </source>
</evidence>
<keyword evidence="3" id="KW-1185">Reference proteome</keyword>
<dbReference type="EMBL" id="ML145098">
    <property type="protein sequence ID" value="TBU61404.1"/>
    <property type="molecule type" value="Genomic_DNA"/>
</dbReference>
<protein>
    <submittedName>
        <fullName evidence="2">Uncharacterized protein</fullName>
    </submittedName>
</protein>
<feature type="region of interest" description="Disordered" evidence="1">
    <location>
        <begin position="1"/>
        <end position="20"/>
    </location>
</feature>
<proteinExistence type="predicted"/>
<name>A0A4Q9Q461_9APHY</name>